<dbReference type="AlphaFoldDB" id="A0A9D2AU92"/>
<dbReference type="GO" id="GO:0016787">
    <property type="term" value="F:hydrolase activity"/>
    <property type="evidence" value="ECO:0007669"/>
    <property type="project" value="UniProtKB-KW"/>
</dbReference>
<dbReference type="Proteomes" id="UP000824243">
    <property type="component" value="Unassembled WGS sequence"/>
</dbReference>
<comment type="caution">
    <text evidence="3">The sequence shown here is derived from an EMBL/GenBank/DDBJ whole genome shotgun (WGS) entry which is preliminary data.</text>
</comment>
<dbReference type="InterPro" id="IPR050535">
    <property type="entry name" value="DNA_Repair-Maintenance_Comp"/>
</dbReference>
<dbReference type="Gene3D" id="3.60.21.10">
    <property type="match status" value="1"/>
</dbReference>
<keyword evidence="1" id="KW-0378">Hydrolase</keyword>
<dbReference type="InterPro" id="IPR004843">
    <property type="entry name" value="Calcineurin-like_PHP"/>
</dbReference>
<sequence length="350" mass="39851">MRFIHIADVHLGAQPDAGPLYSENRPQELWDTFEHVIRVCEEERTDLLLIAGDLFHRQPLLRELREVDYLFSRLTHTKVVLIAGNHDYIRRDSYYRTFRWSENVYPLFGRNLEYVDFPELGTAVYGLSYHSREISEPLYDGAAPAGAEPIEILLAHGGDQKHIPINRKVLASSGFCYIALGHIHKPQALEKDRIIYAGALEPVDRNDTGPHGYIRGEASKAVVRTQWIPCAEREYIHLEPDVDGSDTEGSVRERIRQYIDEQGNNNIYKITLIGKRSPDIIFDTKRIAGMGNILEVADETCPAYDITRLLEENRENLLGQYISHFAGCREGSLEYEALCEGIDAILAGRE</sequence>
<evidence type="ECO:0000313" key="3">
    <source>
        <dbReference type="EMBL" id="HIX49344.1"/>
    </source>
</evidence>
<organism evidence="3 4">
    <name type="scientific">Candidatus Mediterraneibacter caccavium</name>
    <dbReference type="NCBI Taxonomy" id="2838661"/>
    <lineage>
        <taxon>Bacteria</taxon>
        <taxon>Bacillati</taxon>
        <taxon>Bacillota</taxon>
        <taxon>Clostridia</taxon>
        <taxon>Lachnospirales</taxon>
        <taxon>Lachnospiraceae</taxon>
        <taxon>Mediterraneibacter</taxon>
    </lineage>
</organism>
<dbReference type="PANTHER" id="PTHR30337">
    <property type="entry name" value="COMPONENT OF ATP-DEPENDENT DSDNA EXONUCLEASE"/>
    <property type="match status" value="1"/>
</dbReference>
<name>A0A9D2AU92_9FIRM</name>
<reference evidence="3" key="2">
    <citation type="submission" date="2021-04" db="EMBL/GenBank/DDBJ databases">
        <authorList>
            <person name="Gilroy R."/>
        </authorList>
    </citation>
    <scope>NUCLEOTIDE SEQUENCE</scope>
    <source>
        <strain evidence="3">ChiSjej5B23-15282</strain>
    </source>
</reference>
<dbReference type="SUPFAM" id="SSF56300">
    <property type="entry name" value="Metallo-dependent phosphatases"/>
    <property type="match status" value="1"/>
</dbReference>
<dbReference type="InterPro" id="IPR029052">
    <property type="entry name" value="Metallo-depent_PP-like"/>
</dbReference>
<gene>
    <name evidence="3" type="ORF">H9981_10105</name>
</gene>
<evidence type="ECO:0000256" key="1">
    <source>
        <dbReference type="ARBA" id="ARBA00022801"/>
    </source>
</evidence>
<proteinExistence type="predicted"/>
<dbReference type="EMBL" id="DXFA01000171">
    <property type="protein sequence ID" value="HIX49344.1"/>
    <property type="molecule type" value="Genomic_DNA"/>
</dbReference>
<evidence type="ECO:0000259" key="2">
    <source>
        <dbReference type="Pfam" id="PF00149"/>
    </source>
</evidence>
<protein>
    <submittedName>
        <fullName evidence="3">Metallophosphoesterase</fullName>
    </submittedName>
</protein>
<feature type="domain" description="Calcineurin-like phosphoesterase" evidence="2">
    <location>
        <begin position="1"/>
        <end position="186"/>
    </location>
</feature>
<dbReference type="Pfam" id="PF00149">
    <property type="entry name" value="Metallophos"/>
    <property type="match status" value="1"/>
</dbReference>
<evidence type="ECO:0000313" key="4">
    <source>
        <dbReference type="Proteomes" id="UP000824243"/>
    </source>
</evidence>
<reference evidence="3" key="1">
    <citation type="journal article" date="2021" name="PeerJ">
        <title>Extensive microbial diversity within the chicken gut microbiome revealed by metagenomics and culture.</title>
        <authorList>
            <person name="Gilroy R."/>
            <person name="Ravi A."/>
            <person name="Getino M."/>
            <person name="Pursley I."/>
            <person name="Horton D.L."/>
            <person name="Alikhan N.F."/>
            <person name="Baker D."/>
            <person name="Gharbi K."/>
            <person name="Hall N."/>
            <person name="Watson M."/>
            <person name="Adriaenssens E.M."/>
            <person name="Foster-Nyarko E."/>
            <person name="Jarju S."/>
            <person name="Secka A."/>
            <person name="Antonio M."/>
            <person name="Oren A."/>
            <person name="Chaudhuri R.R."/>
            <person name="La Ragione R."/>
            <person name="Hildebrand F."/>
            <person name="Pallen M.J."/>
        </authorList>
    </citation>
    <scope>NUCLEOTIDE SEQUENCE</scope>
    <source>
        <strain evidence="3">ChiSjej5B23-15282</strain>
    </source>
</reference>
<dbReference type="InterPro" id="IPR041796">
    <property type="entry name" value="Mre11_N"/>
</dbReference>
<dbReference type="CDD" id="cd00840">
    <property type="entry name" value="MPP_Mre11_N"/>
    <property type="match status" value="1"/>
</dbReference>
<accession>A0A9D2AU92</accession>